<evidence type="ECO:0000256" key="2">
    <source>
        <dbReference type="ARBA" id="ARBA00023127"/>
    </source>
</evidence>
<gene>
    <name evidence="9" type="primary">LOC108566345</name>
</gene>
<evidence type="ECO:0000259" key="7">
    <source>
        <dbReference type="SMART" id="SM01332"/>
    </source>
</evidence>
<feature type="domain" description="Cyclin-like" evidence="6">
    <location>
        <begin position="148"/>
        <end position="233"/>
    </location>
</feature>
<accession>A0ABM1N4A4</accession>
<keyword evidence="1" id="KW-0132">Cell division</keyword>
<reference evidence="9" key="1">
    <citation type="submission" date="2025-08" db="UniProtKB">
        <authorList>
            <consortium name="RefSeq"/>
        </authorList>
    </citation>
    <scope>IDENTIFICATION</scope>
    <source>
        <tissue evidence="9">Whole Larva</tissue>
    </source>
</reference>
<evidence type="ECO:0000256" key="4">
    <source>
        <dbReference type="RuleBase" id="RU000383"/>
    </source>
</evidence>
<feature type="region of interest" description="Disordered" evidence="5">
    <location>
        <begin position="1"/>
        <end position="28"/>
    </location>
</feature>
<protein>
    <submittedName>
        <fullName evidence="9">G1/S-specific cyclin-E</fullName>
    </submittedName>
</protein>
<feature type="region of interest" description="Disordered" evidence="5">
    <location>
        <begin position="42"/>
        <end position="82"/>
    </location>
</feature>
<name>A0ABM1N4A4_NICVS</name>
<dbReference type="RefSeq" id="XP_017781654.1">
    <property type="nucleotide sequence ID" value="XM_017926165.1"/>
</dbReference>
<dbReference type="InterPro" id="IPR036915">
    <property type="entry name" value="Cyclin-like_sf"/>
</dbReference>
<dbReference type="Proteomes" id="UP000695000">
    <property type="component" value="Unplaced"/>
</dbReference>
<evidence type="ECO:0000313" key="9">
    <source>
        <dbReference type="RefSeq" id="XP_017781654.1"/>
    </source>
</evidence>
<evidence type="ECO:0000259" key="6">
    <source>
        <dbReference type="SMART" id="SM00385"/>
    </source>
</evidence>
<evidence type="ECO:0000256" key="3">
    <source>
        <dbReference type="ARBA" id="ARBA00023306"/>
    </source>
</evidence>
<dbReference type="InterPro" id="IPR004367">
    <property type="entry name" value="Cyclin_C-dom"/>
</dbReference>
<dbReference type="InterPro" id="IPR006671">
    <property type="entry name" value="Cyclin_N"/>
</dbReference>
<evidence type="ECO:0000313" key="8">
    <source>
        <dbReference type="Proteomes" id="UP000695000"/>
    </source>
</evidence>
<comment type="similarity">
    <text evidence="4">Belongs to the cyclin family.</text>
</comment>
<evidence type="ECO:0000256" key="5">
    <source>
        <dbReference type="SAM" id="MobiDB-lite"/>
    </source>
</evidence>
<dbReference type="Pfam" id="PF02984">
    <property type="entry name" value="Cyclin_C"/>
    <property type="match status" value="1"/>
</dbReference>
<keyword evidence="2 4" id="KW-0195">Cyclin</keyword>
<feature type="compositionally biased region" description="Low complexity" evidence="5">
    <location>
        <begin position="1"/>
        <end position="18"/>
    </location>
</feature>
<proteinExistence type="inferred from homology"/>
<dbReference type="GeneID" id="108566345"/>
<dbReference type="SUPFAM" id="SSF47954">
    <property type="entry name" value="Cyclin-like"/>
    <property type="match status" value="2"/>
</dbReference>
<dbReference type="CDD" id="cd20520">
    <property type="entry name" value="CYCLIN_CCNE_rpt2"/>
    <property type="match status" value="1"/>
</dbReference>
<dbReference type="Pfam" id="PF00134">
    <property type="entry name" value="Cyclin_N"/>
    <property type="match status" value="1"/>
</dbReference>
<dbReference type="SMART" id="SM00385">
    <property type="entry name" value="CYCLIN"/>
    <property type="match status" value="1"/>
</dbReference>
<evidence type="ECO:0000256" key="1">
    <source>
        <dbReference type="ARBA" id="ARBA00022618"/>
    </source>
</evidence>
<organism evidence="8 9">
    <name type="scientific">Nicrophorus vespilloides</name>
    <name type="common">Boreal carrion beetle</name>
    <dbReference type="NCBI Taxonomy" id="110193"/>
    <lineage>
        <taxon>Eukaryota</taxon>
        <taxon>Metazoa</taxon>
        <taxon>Ecdysozoa</taxon>
        <taxon>Arthropoda</taxon>
        <taxon>Hexapoda</taxon>
        <taxon>Insecta</taxon>
        <taxon>Pterygota</taxon>
        <taxon>Neoptera</taxon>
        <taxon>Endopterygota</taxon>
        <taxon>Coleoptera</taxon>
        <taxon>Polyphaga</taxon>
        <taxon>Staphyliniformia</taxon>
        <taxon>Silphidae</taxon>
        <taxon>Nicrophorinae</taxon>
        <taxon>Nicrophorus</taxon>
    </lineage>
</organism>
<feature type="domain" description="Cyclin C-terminal" evidence="7">
    <location>
        <begin position="242"/>
        <end position="362"/>
    </location>
</feature>
<dbReference type="InterPro" id="IPR039361">
    <property type="entry name" value="Cyclin"/>
</dbReference>
<sequence>MEGGPSSSGFRSDSGDSTSPDECPDVDVRSKEYLEWMNAFSEVDPADTVSPKESPADDGQTASCSTKVSIYKTPRSRTSPVEDNEVVDLETTPKKLRKTPLPLLTWADNEEVWQNIVYKEEATLKNRSYSIFNDRSAYLPRMRAILLDWIMEVCEVYHLRRNTYYLSVDYIDRYLTIRPNVPKTQLQLLGVSCLFISAKLEEIYPPKLSEFSYVCDGACTEKEILACEVLLLNILTWEVNPMTPTGWLNLYMQIHINSEKFKDRSISLAVDANFQYPQYSGYKFVEASHLIDLFTMDPGYLKFSYSTIAAGAMFFIFGKHTALSVSGLRWKQLKPCVSYMAVFHHIIQKTYDPRLVSVVPFIDDERLEGSLRFLRKNVPNIVFNENHSIQTHLINLDMFEKSVLVRLQWCGLNVEKVYIKKVKTDLGDTEYESCKDENPEKGHSVVMYELTPSLERIADPDAPPPLHPTDADYEGGKVNIFKLAQKTTVTFDDILSSIHNDSASHKFNISVPKKLRK</sequence>
<keyword evidence="8" id="KW-1185">Reference proteome</keyword>
<dbReference type="SMART" id="SM01332">
    <property type="entry name" value="Cyclin_C"/>
    <property type="match status" value="1"/>
</dbReference>
<dbReference type="InterPro" id="IPR013763">
    <property type="entry name" value="Cyclin-like_dom"/>
</dbReference>
<dbReference type="PROSITE" id="PS00292">
    <property type="entry name" value="CYCLINS"/>
    <property type="match status" value="1"/>
</dbReference>
<dbReference type="InterPro" id="IPR048258">
    <property type="entry name" value="Cyclins_cyclin-box"/>
</dbReference>
<dbReference type="Gene3D" id="1.10.472.10">
    <property type="entry name" value="Cyclin-like"/>
    <property type="match status" value="2"/>
</dbReference>
<keyword evidence="3" id="KW-0131">Cell cycle</keyword>
<dbReference type="PANTHER" id="PTHR10177">
    <property type="entry name" value="CYCLINS"/>
    <property type="match status" value="1"/>
</dbReference>